<keyword evidence="3" id="KW-1185">Reference proteome</keyword>
<evidence type="ECO:0000256" key="1">
    <source>
        <dbReference type="SAM" id="MobiDB-lite"/>
    </source>
</evidence>
<proteinExistence type="predicted"/>
<name>A0AA40FPW4_9HYME</name>
<dbReference type="EMBL" id="JAHYIQ010000022">
    <property type="protein sequence ID" value="KAK1122744.1"/>
    <property type="molecule type" value="Genomic_DNA"/>
</dbReference>
<accession>A0AA40FPW4</accession>
<reference evidence="2" key="1">
    <citation type="submission" date="2021-10" db="EMBL/GenBank/DDBJ databases">
        <title>Melipona bicolor Genome sequencing and assembly.</title>
        <authorList>
            <person name="Araujo N.S."/>
            <person name="Arias M.C."/>
        </authorList>
    </citation>
    <scope>NUCLEOTIDE SEQUENCE</scope>
    <source>
        <strain evidence="2">USP_2M_L1-L4_2017</strain>
        <tissue evidence="2">Whole body</tissue>
    </source>
</reference>
<evidence type="ECO:0000313" key="2">
    <source>
        <dbReference type="EMBL" id="KAK1122744.1"/>
    </source>
</evidence>
<gene>
    <name evidence="2" type="ORF">K0M31_009186</name>
</gene>
<dbReference type="Proteomes" id="UP001177670">
    <property type="component" value="Unassembled WGS sequence"/>
</dbReference>
<sequence>MRLACLLMRSFSTTEESRSLEDRINESAGWNWCSVAKSARTREREYQPHTNDGISTGICCVGWQSERIKGAPFSRAISLLIGGGSMAGEKRKIRALLGSLCSVLPIEETNPRLPFRRARQIIRVKGGTTRAPIEFQWQNDFKRKGGEREEVFSLSESAAAISPVNQQIGACRLNASGLGDGFAGDDNDNDDDDDDDDAAAALAMAAVGDGGGGFEGFDSSARQSSKNRKNFI</sequence>
<comment type="caution">
    <text evidence="2">The sequence shown here is derived from an EMBL/GenBank/DDBJ whole genome shotgun (WGS) entry which is preliminary data.</text>
</comment>
<feature type="region of interest" description="Disordered" evidence="1">
    <location>
        <begin position="182"/>
        <end position="204"/>
    </location>
</feature>
<feature type="region of interest" description="Disordered" evidence="1">
    <location>
        <begin position="213"/>
        <end position="232"/>
    </location>
</feature>
<evidence type="ECO:0000313" key="3">
    <source>
        <dbReference type="Proteomes" id="UP001177670"/>
    </source>
</evidence>
<protein>
    <submittedName>
        <fullName evidence="2">Uncharacterized protein</fullName>
    </submittedName>
</protein>
<feature type="compositionally biased region" description="Acidic residues" evidence="1">
    <location>
        <begin position="183"/>
        <end position="198"/>
    </location>
</feature>
<organism evidence="2 3">
    <name type="scientific">Melipona bicolor</name>
    <dbReference type="NCBI Taxonomy" id="60889"/>
    <lineage>
        <taxon>Eukaryota</taxon>
        <taxon>Metazoa</taxon>
        <taxon>Ecdysozoa</taxon>
        <taxon>Arthropoda</taxon>
        <taxon>Hexapoda</taxon>
        <taxon>Insecta</taxon>
        <taxon>Pterygota</taxon>
        <taxon>Neoptera</taxon>
        <taxon>Endopterygota</taxon>
        <taxon>Hymenoptera</taxon>
        <taxon>Apocrita</taxon>
        <taxon>Aculeata</taxon>
        <taxon>Apoidea</taxon>
        <taxon>Anthophila</taxon>
        <taxon>Apidae</taxon>
        <taxon>Melipona</taxon>
    </lineage>
</organism>
<dbReference type="AlphaFoldDB" id="A0AA40FPW4"/>